<dbReference type="SUPFAM" id="SSF49265">
    <property type="entry name" value="Fibronectin type III"/>
    <property type="match status" value="1"/>
</dbReference>
<dbReference type="InterPro" id="IPR008972">
    <property type="entry name" value="Cupredoxin"/>
</dbReference>
<dbReference type="PANTHER" id="PTHR46957">
    <property type="entry name" value="CYTOKINE RECEPTOR"/>
    <property type="match status" value="1"/>
</dbReference>
<dbReference type="Pfam" id="PF00041">
    <property type="entry name" value="fn3"/>
    <property type="match status" value="2"/>
</dbReference>
<keyword evidence="1" id="KW-0675">Receptor</keyword>
<keyword evidence="2" id="KW-1185">Reference proteome</keyword>
<dbReference type="InterPro" id="IPR050713">
    <property type="entry name" value="RTP_Phos/Ushers"/>
</dbReference>
<dbReference type="InterPro" id="IPR001799">
    <property type="entry name" value="Ephrin_RBD"/>
</dbReference>
<organism evidence="1 2">
    <name type="scientific">Paramuricea clavata</name>
    <name type="common">Red gorgonian</name>
    <name type="synonym">Violescent sea-whip</name>
    <dbReference type="NCBI Taxonomy" id="317549"/>
    <lineage>
        <taxon>Eukaryota</taxon>
        <taxon>Metazoa</taxon>
        <taxon>Cnidaria</taxon>
        <taxon>Anthozoa</taxon>
        <taxon>Octocorallia</taxon>
        <taxon>Malacalcyonacea</taxon>
        <taxon>Plexauridae</taxon>
        <taxon>Paramuricea</taxon>
    </lineage>
</organism>
<dbReference type="GO" id="GO:0016020">
    <property type="term" value="C:membrane"/>
    <property type="evidence" value="ECO:0007669"/>
    <property type="project" value="UniProtKB-SubCell"/>
</dbReference>
<gene>
    <name evidence="1" type="ORF">PACLA_8A041449</name>
</gene>
<reference evidence="1" key="1">
    <citation type="submission" date="2020-04" db="EMBL/GenBank/DDBJ databases">
        <authorList>
            <person name="Alioto T."/>
            <person name="Alioto T."/>
            <person name="Gomez Garrido J."/>
        </authorList>
    </citation>
    <scope>NUCLEOTIDE SEQUENCE</scope>
    <source>
        <strain evidence="1">A484AB</strain>
    </source>
</reference>
<dbReference type="Pfam" id="PF00812">
    <property type="entry name" value="Ephrin"/>
    <property type="match status" value="1"/>
</dbReference>
<sequence>MAHSITFLICVSCLSMFVKGDILPTIYWEPRAPAVHPDYWSDVVGVKLYQSVTFLCPNTKISFIPLKTASVGIYYNLYVREVNPNDTNLDYNTVCDPKKSHHVYSCNQTHDFKIDYRGLQISEVQAFPKDPTFKVGMDYIFFSTSNGLHNSLKTASTKCTMIFRIHVCEAKQHCPVPLCPSFGREKVCVRKSKLSDAPWDIQVTNNASSSLKISWKPPLNRDNAVAHYSICYRTNTSQACRTKIVAAHANSTVLENLDASTHYFIRVRAVTCKGPGNYSEEISNKTQDQAITSAPQNVTLSNTTTSSVTISWRTPRVIVGDVIYYSLCVREEPNRSLGSDCQTTIFEPTQLSAVIHGLDAYTSYGIRVRAHNFKRPGNYSEESIIKTLEIPTTEFPPSTVTSTQIHASSTMKATAERPTAQAQQGCNGSTVDSMSLFIGVIVGAIAAFAVSALVWILKAKQRKEMLPVTTSKNVNQGYRSSVSGVNSLDKNKNQDFAMDLVASK</sequence>
<dbReference type="InterPro" id="IPR013783">
    <property type="entry name" value="Ig-like_fold"/>
</dbReference>
<dbReference type="CDD" id="cd00063">
    <property type="entry name" value="FN3"/>
    <property type="match status" value="2"/>
</dbReference>
<name>A0A6S7GYE7_PARCT</name>
<dbReference type="PANTHER" id="PTHR46957:SF3">
    <property type="entry name" value="CYTOKINE RECEPTOR"/>
    <property type="match status" value="1"/>
</dbReference>
<dbReference type="SMART" id="SM00060">
    <property type="entry name" value="FN3"/>
    <property type="match status" value="2"/>
</dbReference>
<comment type="caution">
    <text evidence="1">The sequence shown here is derived from an EMBL/GenBank/DDBJ whole genome shotgun (WGS) entry which is preliminary data.</text>
</comment>
<dbReference type="PROSITE" id="PS50853">
    <property type="entry name" value="FN3"/>
    <property type="match status" value="2"/>
</dbReference>
<dbReference type="InterPro" id="IPR036116">
    <property type="entry name" value="FN3_sf"/>
</dbReference>
<accession>A0A6S7GYE7</accession>
<dbReference type="EMBL" id="CACRXK020002641">
    <property type="protein sequence ID" value="CAB3995329.1"/>
    <property type="molecule type" value="Genomic_DNA"/>
</dbReference>
<dbReference type="OrthoDB" id="10253954at2759"/>
<dbReference type="Gene3D" id="2.60.40.420">
    <property type="entry name" value="Cupredoxins - blue copper proteins"/>
    <property type="match status" value="1"/>
</dbReference>
<dbReference type="AlphaFoldDB" id="A0A6S7GYE7"/>
<dbReference type="Proteomes" id="UP001152795">
    <property type="component" value="Unassembled WGS sequence"/>
</dbReference>
<dbReference type="Gene3D" id="2.60.40.10">
    <property type="entry name" value="Immunoglobulins"/>
    <property type="match status" value="2"/>
</dbReference>
<protein>
    <submittedName>
        <fullName evidence="1">Receptor-type tyrosine- phosphatase F isoform X1</fullName>
    </submittedName>
</protein>
<evidence type="ECO:0000313" key="2">
    <source>
        <dbReference type="Proteomes" id="UP001152795"/>
    </source>
</evidence>
<evidence type="ECO:0000313" key="1">
    <source>
        <dbReference type="EMBL" id="CAB3995329.1"/>
    </source>
</evidence>
<dbReference type="InterPro" id="IPR003961">
    <property type="entry name" value="FN3_dom"/>
</dbReference>
<proteinExistence type="predicted"/>